<accession>A0AAE8YV97</accession>
<reference evidence="1" key="1">
    <citation type="submission" date="2021-10" db="EMBL/GenBank/DDBJ databases">
        <authorList>
            <person name="Lavering E.D."/>
            <person name="James R."/>
            <person name="Fairholm J.D."/>
            <person name="Ogilvie B.H."/>
            <person name="Thurgood T.L."/>
            <person name="Robison R.A."/>
            <person name="Grose J.H."/>
        </authorList>
    </citation>
    <scope>NUCLEOTIDE SEQUENCE</scope>
</reference>
<evidence type="ECO:0000313" key="1">
    <source>
        <dbReference type="EMBL" id="UGO50598.1"/>
    </source>
</evidence>
<dbReference type="Proteomes" id="UP000827460">
    <property type="component" value="Segment"/>
</dbReference>
<keyword evidence="2" id="KW-1185">Reference proteome</keyword>
<organism evidence="1 2">
    <name type="scientific">Bacillus phage vB_BanS_Sophrita</name>
    <dbReference type="NCBI Taxonomy" id="2894790"/>
    <lineage>
        <taxon>Viruses</taxon>
        <taxon>Duplodnaviria</taxon>
        <taxon>Heunggongvirae</taxon>
        <taxon>Uroviricota</taxon>
        <taxon>Caudoviricetes</taxon>
        <taxon>Joanripponvirinae</taxon>
        <taxon>Sophritavirus</taxon>
        <taxon>Sophritavirus sophrita</taxon>
    </lineage>
</organism>
<proteinExistence type="predicted"/>
<dbReference type="EMBL" id="OK499991">
    <property type="protein sequence ID" value="UGO50598.1"/>
    <property type="molecule type" value="Genomic_DNA"/>
</dbReference>
<name>A0AAE8YV97_9CAUD</name>
<sequence>MEVVTMNTTTSKIMELKSLGFEIAMDNDKVTSNVPHVQEYIKNYYSGSNYVLGSIHADTENIQGIEYDICFYAIEKFYNLDTPNYDSQLYKTLHNKCMELNDCKKFVEFTENFIPYDIEDIREEMEEYILDYFNSVVSELDEIINDIKEG</sequence>
<gene>
    <name evidence="1" type="ORF">SOPHRITA_7</name>
</gene>
<protein>
    <submittedName>
        <fullName evidence="1">Uncharacterized protein</fullName>
    </submittedName>
</protein>
<evidence type="ECO:0000313" key="2">
    <source>
        <dbReference type="Proteomes" id="UP000827460"/>
    </source>
</evidence>